<protein>
    <submittedName>
        <fullName evidence="6">MexH family multidrug efflux RND transporter periplasmic adaptor subunit</fullName>
    </submittedName>
</protein>
<evidence type="ECO:0000313" key="7">
    <source>
        <dbReference type="Proteomes" id="UP000761574"/>
    </source>
</evidence>
<dbReference type="RefSeq" id="WP_119977388.1">
    <property type="nucleotide sequence ID" value="NZ_BPFB01000025.1"/>
</dbReference>
<dbReference type="Pfam" id="PF25989">
    <property type="entry name" value="YknX_C"/>
    <property type="match status" value="1"/>
</dbReference>
<dbReference type="Gene3D" id="2.40.30.170">
    <property type="match status" value="1"/>
</dbReference>
<evidence type="ECO:0000259" key="3">
    <source>
        <dbReference type="Pfam" id="PF25917"/>
    </source>
</evidence>
<dbReference type="InterPro" id="IPR058637">
    <property type="entry name" value="YknX-like_C"/>
</dbReference>
<feature type="domain" description="Multidrug resistance protein MdtA-like barrel-sandwich hybrid" evidence="3">
    <location>
        <begin position="74"/>
        <end position="195"/>
    </location>
</feature>
<reference evidence="6 7" key="1">
    <citation type="submission" date="2021-05" db="EMBL/GenBank/DDBJ databases">
        <title>Molecular characterization for Shewanella algae harboring chromosomal blaOXA-55-like strains isolated from clinical and environment sample.</title>
        <authorList>
            <person name="Ohama Y."/>
            <person name="Aoki K."/>
            <person name="Harada S."/>
            <person name="Moriya K."/>
            <person name="Ishii Y."/>
            <person name="Tateda K."/>
        </authorList>
    </citation>
    <scope>NUCLEOTIDE SEQUENCE [LARGE SCALE GENOMIC DNA]</scope>
    <source>
        <strain evidence="6 7">LMG 23746</strain>
    </source>
</reference>
<dbReference type="Gene3D" id="2.40.50.100">
    <property type="match status" value="1"/>
</dbReference>
<dbReference type="PANTHER" id="PTHR30469">
    <property type="entry name" value="MULTIDRUG RESISTANCE PROTEIN MDTA"/>
    <property type="match status" value="1"/>
</dbReference>
<dbReference type="Pfam" id="PF25917">
    <property type="entry name" value="BSH_RND"/>
    <property type="match status" value="1"/>
</dbReference>
<comment type="caution">
    <text evidence="6">The sequence shown here is derived from an EMBL/GenBank/DDBJ whole genome shotgun (WGS) entry which is preliminary data.</text>
</comment>
<dbReference type="NCBIfam" id="TIGR01730">
    <property type="entry name" value="RND_mfp"/>
    <property type="match status" value="1"/>
</dbReference>
<dbReference type="Gene3D" id="2.40.420.20">
    <property type="match status" value="1"/>
</dbReference>
<dbReference type="Gene3D" id="1.10.287.470">
    <property type="entry name" value="Helix hairpin bin"/>
    <property type="match status" value="1"/>
</dbReference>
<keyword evidence="7" id="KW-1185">Reference proteome</keyword>
<feature type="region of interest" description="Disordered" evidence="2">
    <location>
        <begin position="365"/>
        <end position="384"/>
    </location>
</feature>
<evidence type="ECO:0000313" key="6">
    <source>
        <dbReference type="EMBL" id="GIU47829.1"/>
    </source>
</evidence>
<name>A0ABQ4PJP0_9GAMM</name>
<dbReference type="EMBL" id="BPFB01000025">
    <property type="protein sequence ID" value="GIU47829.1"/>
    <property type="molecule type" value="Genomic_DNA"/>
</dbReference>
<dbReference type="SUPFAM" id="SSF111369">
    <property type="entry name" value="HlyD-like secretion proteins"/>
    <property type="match status" value="1"/>
</dbReference>
<gene>
    <name evidence="6" type="ORF">TUM4630_22720</name>
</gene>
<proteinExistence type="inferred from homology"/>
<evidence type="ECO:0000259" key="5">
    <source>
        <dbReference type="Pfam" id="PF25989"/>
    </source>
</evidence>
<dbReference type="PANTHER" id="PTHR30469:SF13">
    <property type="entry name" value="HAE1 FAMILY EFFLUX PUMP MFP COMPONENT"/>
    <property type="match status" value="1"/>
</dbReference>
<dbReference type="InterPro" id="IPR006143">
    <property type="entry name" value="RND_pump_MFP"/>
</dbReference>
<evidence type="ECO:0000256" key="1">
    <source>
        <dbReference type="ARBA" id="ARBA00009477"/>
    </source>
</evidence>
<organism evidence="6 7">
    <name type="scientific">Shewanella algidipiscicola</name>
    <dbReference type="NCBI Taxonomy" id="614070"/>
    <lineage>
        <taxon>Bacteria</taxon>
        <taxon>Pseudomonadati</taxon>
        <taxon>Pseudomonadota</taxon>
        <taxon>Gammaproteobacteria</taxon>
        <taxon>Alteromonadales</taxon>
        <taxon>Shewanellaceae</taxon>
        <taxon>Shewanella</taxon>
    </lineage>
</organism>
<comment type="similarity">
    <text evidence="1">Belongs to the membrane fusion protein (MFP) (TC 8.A.1) family.</text>
</comment>
<sequence length="384" mass="41383">MKKPRLTTSTIIILSLSAALLIPFILSPSLDSQATEGSEQVAKKMRVIPVVTSVVAQQELSQHLSLVGKLEANRSVQIAAEVAGKITRINVDANQAIVAGQTLVVLEHTRAKANVAQAQAYWQDEQRKLTEFQKLIGNNAITQTEIDAQKASVDIALARLQAAQAELDLHLISAPFSGTAGLVDFSVGKMVSVGSELLSLDDLASMRLDIQVPELYLSRLQLGMSVTATSRAWPDERFVGHVVAIDPRINPETLNLKVRVNFDNPQQKLKPGMLMSANIGFAPIKQPIVPVQALEYSGTKRFVYIIDSDNVARRTQVTLSARIDDKVLISEGVNSGDKIVVQGLVNMRDGLKIEEVASAHLSTQETLASGDDVGVTPATQGGRG</sequence>
<feature type="domain" description="YknX-like C-terminal permuted SH3-like" evidence="5">
    <location>
        <begin position="289"/>
        <end position="354"/>
    </location>
</feature>
<evidence type="ECO:0000259" key="4">
    <source>
        <dbReference type="Pfam" id="PF25954"/>
    </source>
</evidence>
<dbReference type="Proteomes" id="UP000761574">
    <property type="component" value="Unassembled WGS sequence"/>
</dbReference>
<dbReference type="InterPro" id="IPR058625">
    <property type="entry name" value="MdtA-like_BSH"/>
</dbReference>
<evidence type="ECO:0000256" key="2">
    <source>
        <dbReference type="SAM" id="MobiDB-lite"/>
    </source>
</evidence>
<feature type="domain" description="CusB-like beta-barrel" evidence="4">
    <location>
        <begin position="208"/>
        <end position="279"/>
    </location>
</feature>
<dbReference type="Pfam" id="PF25954">
    <property type="entry name" value="Beta-barrel_RND_2"/>
    <property type="match status" value="1"/>
</dbReference>
<dbReference type="InterPro" id="IPR058792">
    <property type="entry name" value="Beta-barrel_RND_2"/>
</dbReference>
<accession>A0ABQ4PJP0</accession>